<evidence type="ECO:0000313" key="1">
    <source>
        <dbReference type="EMBL" id="MCG7944956.1"/>
    </source>
</evidence>
<accession>A0A9E4K8S7</accession>
<evidence type="ECO:0000313" key="2">
    <source>
        <dbReference type="Proteomes" id="UP000886667"/>
    </source>
</evidence>
<gene>
    <name evidence="1" type="ORF">JAZ07_01265</name>
</gene>
<dbReference type="EMBL" id="JAEPCM010000016">
    <property type="protein sequence ID" value="MCG7944956.1"/>
    <property type="molecule type" value="Genomic_DNA"/>
</dbReference>
<organism evidence="1 2">
    <name type="scientific">Candidatus Thiodiazotropha taylori</name>
    <dbReference type="NCBI Taxonomy" id="2792791"/>
    <lineage>
        <taxon>Bacteria</taxon>
        <taxon>Pseudomonadati</taxon>
        <taxon>Pseudomonadota</taxon>
        <taxon>Gammaproteobacteria</taxon>
        <taxon>Chromatiales</taxon>
        <taxon>Sedimenticolaceae</taxon>
        <taxon>Candidatus Thiodiazotropha</taxon>
    </lineage>
</organism>
<comment type="caution">
    <text evidence="1">The sequence shown here is derived from an EMBL/GenBank/DDBJ whole genome shotgun (WGS) entry which is preliminary data.</text>
</comment>
<name>A0A9E4K8S7_9GAMM</name>
<protein>
    <submittedName>
        <fullName evidence="1">Uncharacterized protein</fullName>
    </submittedName>
</protein>
<reference evidence="1" key="1">
    <citation type="journal article" date="2021" name="Proc. Natl. Acad. Sci. U.S.A.">
        <title>Global biogeography of chemosynthetic symbionts reveals both localized and globally distributed symbiont groups. .</title>
        <authorList>
            <person name="Osvatic J.T."/>
            <person name="Wilkins L.G.E."/>
            <person name="Leibrecht L."/>
            <person name="Leray M."/>
            <person name="Zauner S."/>
            <person name="Polzin J."/>
            <person name="Camacho Y."/>
            <person name="Gros O."/>
            <person name="van Gils J.A."/>
            <person name="Eisen J.A."/>
            <person name="Petersen J.M."/>
            <person name="Yuen B."/>
        </authorList>
    </citation>
    <scope>NUCLEOTIDE SEQUENCE</scope>
    <source>
        <strain evidence="1">MAGclacostrist064TRANS</strain>
    </source>
</reference>
<sequence>MSHHVLMTFPTHKWKEYGQYCLPSFDKNWPEHVQGSVYLEGEQKVPYEYSDRVEIIDFDQRLGDKIKSFEERNKNRDIFDLGTTGAIGKQAAKFARKVYAQLDALRSPKGRYVWYVDADLQTCETVPDDLLDNLTSGNHYIGCLPRKWKPMYTETGFILWDTHHPAHQEWCDLYQSCYDDDKIFEFNAWHDCIAFDYATDTLLSSGKISIADFGYGVKSSHPLVTGPLGRYFDHMKGKRKFVGHSKERRK</sequence>
<proteinExistence type="predicted"/>
<dbReference type="Proteomes" id="UP000886667">
    <property type="component" value="Unassembled WGS sequence"/>
</dbReference>
<dbReference type="AlphaFoldDB" id="A0A9E4K8S7"/>